<feature type="region of interest" description="Disordered" evidence="1">
    <location>
        <begin position="154"/>
        <end position="210"/>
    </location>
</feature>
<comment type="caution">
    <text evidence="2">The sequence shown here is derived from an EMBL/GenBank/DDBJ whole genome shotgun (WGS) entry which is preliminary data.</text>
</comment>
<feature type="compositionally biased region" description="Low complexity" evidence="1">
    <location>
        <begin position="154"/>
        <end position="164"/>
    </location>
</feature>
<organism evidence="2 3">
    <name type="scientific">Diplodia seriata</name>
    <dbReference type="NCBI Taxonomy" id="420778"/>
    <lineage>
        <taxon>Eukaryota</taxon>
        <taxon>Fungi</taxon>
        <taxon>Dikarya</taxon>
        <taxon>Ascomycota</taxon>
        <taxon>Pezizomycotina</taxon>
        <taxon>Dothideomycetes</taxon>
        <taxon>Dothideomycetes incertae sedis</taxon>
        <taxon>Botryosphaeriales</taxon>
        <taxon>Botryosphaeriaceae</taxon>
        <taxon>Diplodia</taxon>
    </lineage>
</organism>
<evidence type="ECO:0000313" key="2">
    <source>
        <dbReference type="EMBL" id="KAL0260086.1"/>
    </source>
</evidence>
<dbReference type="EMBL" id="JAJVCZ030000005">
    <property type="protein sequence ID" value="KAL0260086.1"/>
    <property type="molecule type" value="Genomic_DNA"/>
</dbReference>
<name>A0ABR3CII5_9PEZI</name>
<keyword evidence="3" id="KW-1185">Reference proteome</keyword>
<feature type="region of interest" description="Disordered" evidence="1">
    <location>
        <begin position="82"/>
        <end position="110"/>
    </location>
</feature>
<accession>A0ABR3CII5</accession>
<dbReference type="Proteomes" id="UP001430584">
    <property type="component" value="Unassembled WGS sequence"/>
</dbReference>
<proteinExistence type="predicted"/>
<sequence>MDPVALAARERWTEPKKTASRPEDLTPFQRKLYANPYAHALSTPVRADRTSTALPTFFYLALHPTPHPETSESWILPLELSAAADPPRKSKSTPNDTESQRQRNNPSNSPTAYVALRRQHLHNIRHVRKKDQWQQVVNTRVQVKMRAAAEAGRIAAADKNANNNDNDDNDDSGGNDDGDGDGDGGGGGASTRRRRRKDQPNMRQHGHRVAQQTMIWREDLDGVVHALLQRVAYRRLDHAFSRPRGGGVLARIPTATTATDPTASSLSLPARLATLPDDTAVGAVLFLHPLTSPAVRDAARRVRETLEHGDGLVEQLVKVREAAQRGRQEKKPPRVQGGWEVGGPRVQPGVLYAPLGYAGVRYRRVGREEEEGEEREVPVYDLAELLGEERLRELVAGTAWEGEAAVVLRGERSTTIGVHHALMQLQDYVIDTV</sequence>
<evidence type="ECO:0000313" key="3">
    <source>
        <dbReference type="Proteomes" id="UP001430584"/>
    </source>
</evidence>
<evidence type="ECO:0000256" key="1">
    <source>
        <dbReference type="SAM" id="MobiDB-lite"/>
    </source>
</evidence>
<dbReference type="GeneID" id="92009916"/>
<feature type="compositionally biased region" description="Basic and acidic residues" evidence="1">
    <location>
        <begin position="8"/>
        <end position="24"/>
    </location>
</feature>
<dbReference type="RefSeq" id="XP_066633115.1">
    <property type="nucleotide sequence ID" value="XM_066777273.1"/>
</dbReference>
<protein>
    <submittedName>
        <fullName evidence="2">Uncharacterized protein</fullName>
    </submittedName>
</protein>
<feature type="compositionally biased region" description="Polar residues" evidence="1">
    <location>
        <begin position="92"/>
        <end position="110"/>
    </location>
</feature>
<feature type="region of interest" description="Disordered" evidence="1">
    <location>
        <begin position="1"/>
        <end position="27"/>
    </location>
</feature>
<gene>
    <name evidence="2" type="ORF">SLS55_005831</name>
</gene>
<feature type="compositionally biased region" description="Acidic residues" evidence="1">
    <location>
        <begin position="165"/>
        <end position="182"/>
    </location>
</feature>
<reference evidence="2 3" key="1">
    <citation type="submission" date="2024-02" db="EMBL/GenBank/DDBJ databases">
        <title>De novo assembly and annotation of 12 fungi associated with fruit tree decline syndrome in Ontario, Canada.</title>
        <authorList>
            <person name="Sulman M."/>
            <person name="Ellouze W."/>
            <person name="Ilyukhin E."/>
        </authorList>
    </citation>
    <scope>NUCLEOTIDE SEQUENCE [LARGE SCALE GENOMIC DNA]</scope>
    <source>
        <strain evidence="2 3">FDS-637</strain>
    </source>
</reference>